<accession>A0AAP0GFT0</accession>
<gene>
    <name evidence="4" type="ORF">KSP39_PZI000398</name>
</gene>
<dbReference type="InterPro" id="IPR001878">
    <property type="entry name" value="Znf_CCHC"/>
</dbReference>
<evidence type="ECO:0000313" key="4">
    <source>
        <dbReference type="EMBL" id="KAK8957675.1"/>
    </source>
</evidence>
<name>A0AAP0GFT0_9ASPA</name>
<evidence type="ECO:0000256" key="1">
    <source>
        <dbReference type="PROSITE-ProRule" id="PRU00047"/>
    </source>
</evidence>
<keyword evidence="1" id="KW-0479">Metal-binding</keyword>
<organism evidence="4 5">
    <name type="scientific">Platanthera zijinensis</name>
    <dbReference type="NCBI Taxonomy" id="2320716"/>
    <lineage>
        <taxon>Eukaryota</taxon>
        <taxon>Viridiplantae</taxon>
        <taxon>Streptophyta</taxon>
        <taxon>Embryophyta</taxon>
        <taxon>Tracheophyta</taxon>
        <taxon>Spermatophyta</taxon>
        <taxon>Magnoliopsida</taxon>
        <taxon>Liliopsida</taxon>
        <taxon>Asparagales</taxon>
        <taxon>Orchidaceae</taxon>
        <taxon>Orchidoideae</taxon>
        <taxon>Orchideae</taxon>
        <taxon>Orchidinae</taxon>
        <taxon>Platanthera</taxon>
    </lineage>
</organism>
<feature type="domain" description="CCHC-type" evidence="3">
    <location>
        <begin position="52"/>
        <end position="65"/>
    </location>
</feature>
<dbReference type="EMBL" id="JBBWWQ010000001">
    <property type="protein sequence ID" value="KAK8957675.1"/>
    <property type="molecule type" value="Genomic_DNA"/>
</dbReference>
<comment type="caution">
    <text evidence="4">The sequence shown here is derived from an EMBL/GenBank/DDBJ whole genome shotgun (WGS) entry which is preliminary data.</text>
</comment>
<keyword evidence="5" id="KW-1185">Reference proteome</keyword>
<reference evidence="4 5" key="1">
    <citation type="journal article" date="2022" name="Nat. Plants">
        <title>Genomes of leafy and leafless Platanthera orchids illuminate the evolution of mycoheterotrophy.</title>
        <authorList>
            <person name="Li M.H."/>
            <person name="Liu K.W."/>
            <person name="Li Z."/>
            <person name="Lu H.C."/>
            <person name="Ye Q.L."/>
            <person name="Zhang D."/>
            <person name="Wang J.Y."/>
            <person name="Li Y.F."/>
            <person name="Zhong Z.M."/>
            <person name="Liu X."/>
            <person name="Yu X."/>
            <person name="Liu D.K."/>
            <person name="Tu X.D."/>
            <person name="Liu B."/>
            <person name="Hao Y."/>
            <person name="Liao X.Y."/>
            <person name="Jiang Y.T."/>
            <person name="Sun W.H."/>
            <person name="Chen J."/>
            <person name="Chen Y.Q."/>
            <person name="Ai Y."/>
            <person name="Zhai J.W."/>
            <person name="Wu S.S."/>
            <person name="Zhou Z."/>
            <person name="Hsiao Y.Y."/>
            <person name="Wu W.L."/>
            <person name="Chen Y.Y."/>
            <person name="Lin Y.F."/>
            <person name="Hsu J.L."/>
            <person name="Li C.Y."/>
            <person name="Wang Z.W."/>
            <person name="Zhao X."/>
            <person name="Zhong W.Y."/>
            <person name="Ma X.K."/>
            <person name="Ma L."/>
            <person name="Huang J."/>
            <person name="Chen G.Z."/>
            <person name="Huang M.Z."/>
            <person name="Huang L."/>
            <person name="Peng D.H."/>
            <person name="Luo Y.B."/>
            <person name="Zou S.Q."/>
            <person name="Chen S.P."/>
            <person name="Lan S."/>
            <person name="Tsai W.C."/>
            <person name="Van de Peer Y."/>
            <person name="Liu Z.J."/>
        </authorList>
    </citation>
    <scope>NUCLEOTIDE SEQUENCE [LARGE SCALE GENOMIC DNA]</scope>
    <source>
        <strain evidence="4">Lor287</strain>
    </source>
</reference>
<dbReference type="GO" id="GO:0008270">
    <property type="term" value="F:zinc ion binding"/>
    <property type="evidence" value="ECO:0007669"/>
    <property type="project" value="UniProtKB-KW"/>
</dbReference>
<keyword evidence="1" id="KW-0862">Zinc</keyword>
<proteinExistence type="predicted"/>
<evidence type="ECO:0000256" key="2">
    <source>
        <dbReference type="SAM" id="MobiDB-lite"/>
    </source>
</evidence>
<feature type="compositionally biased region" description="Basic residues" evidence="2">
    <location>
        <begin position="17"/>
        <end position="28"/>
    </location>
</feature>
<sequence length="88" mass="10109">MEWPLVNQNPIVPWPTVRRKAGRPPQHARRMEEEELETQKYGVKRHGLKYSCSQCGMRGHNKRNCGVVPISSTASSAKKLKNPVRRTE</sequence>
<protein>
    <recommendedName>
        <fullName evidence="3">CCHC-type domain-containing protein</fullName>
    </recommendedName>
</protein>
<evidence type="ECO:0000259" key="3">
    <source>
        <dbReference type="PROSITE" id="PS50158"/>
    </source>
</evidence>
<keyword evidence="1" id="KW-0863">Zinc-finger</keyword>
<dbReference type="Proteomes" id="UP001418222">
    <property type="component" value="Unassembled WGS sequence"/>
</dbReference>
<dbReference type="GO" id="GO:0003676">
    <property type="term" value="F:nucleic acid binding"/>
    <property type="evidence" value="ECO:0007669"/>
    <property type="project" value="InterPro"/>
</dbReference>
<feature type="region of interest" description="Disordered" evidence="2">
    <location>
        <begin position="16"/>
        <end position="40"/>
    </location>
</feature>
<dbReference type="AlphaFoldDB" id="A0AAP0GFT0"/>
<evidence type="ECO:0000313" key="5">
    <source>
        <dbReference type="Proteomes" id="UP001418222"/>
    </source>
</evidence>
<dbReference type="PROSITE" id="PS50158">
    <property type="entry name" value="ZF_CCHC"/>
    <property type="match status" value="1"/>
</dbReference>